<dbReference type="InterPro" id="IPR023214">
    <property type="entry name" value="HAD_sf"/>
</dbReference>
<proteinExistence type="predicted"/>
<dbReference type="SUPFAM" id="SSF56784">
    <property type="entry name" value="HAD-like"/>
    <property type="match status" value="1"/>
</dbReference>
<dbReference type="InterPro" id="IPR006439">
    <property type="entry name" value="HAD-SF_hydro_IA"/>
</dbReference>
<dbReference type="Pfam" id="PF13419">
    <property type="entry name" value="HAD_2"/>
    <property type="match status" value="1"/>
</dbReference>
<accession>A0AAJ1IEN3</accession>
<organism evidence="1 2">
    <name type="scientific">Candidatus Thalassospirochaeta sargassi</name>
    <dbReference type="NCBI Taxonomy" id="3119039"/>
    <lineage>
        <taxon>Bacteria</taxon>
        <taxon>Pseudomonadati</taxon>
        <taxon>Spirochaetota</taxon>
        <taxon>Spirochaetia</taxon>
        <taxon>Spirochaetales</taxon>
        <taxon>Spirochaetaceae</taxon>
        <taxon>Candidatus Thalassospirochaeta</taxon>
    </lineage>
</organism>
<dbReference type="NCBIfam" id="TIGR01509">
    <property type="entry name" value="HAD-SF-IA-v3"/>
    <property type="match status" value="1"/>
</dbReference>
<dbReference type="InterPro" id="IPR023198">
    <property type="entry name" value="PGP-like_dom2"/>
</dbReference>
<dbReference type="Proteomes" id="UP001221217">
    <property type="component" value="Unassembled WGS sequence"/>
</dbReference>
<dbReference type="EMBL" id="JAQQAL010000011">
    <property type="protein sequence ID" value="MDC7226433.1"/>
    <property type="molecule type" value="Genomic_DNA"/>
</dbReference>
<dbReference type="Gene3D" id="3.40.50.1000">
    <property type="entry name" value="HAD superfamily/HAD-like"/>
    <property type="match status" value="1"/>
</dbReference>
<reference evidence="1 2" key="1">
    <citation type="submission" date="2022-12" db="EMBL/GenBank/DDBJ databases">
        <title>Metagenome assembled genome from gulf of manar.</title>
        <authorList>
            <person name="Kohli P."/>
            <person name="Pk S."/>
            <person name="Venkata Ramana C."/>
            <person name="Sasikala C."/>
        </authorList>
    </citation>
    <scope>NUCLEOTIDE SEQUENCE [LARGE SCALE GENOMIC DNA]</scope>
    <source>
        <strain evidence="1">JB008</strain>
    </source>
</reference>
<gene>
    <name evidence="1" type="ORF">PQJ61_06685</name>
</gene>
<dbReference type="SFLD" id="SFLDS00003">
    <property type="entry name" value="Haloacid_Dehalogenase"/>
    <property type="match status" value="1"/>
</dbReference>
<sequence>MSIKAVIFDMDGTLLDTERLLSKCLIDAAAEEGWTLEMDTVIDCIGTTEAETEQIVSGAMGCDYPYDLIREKGLQIFREYIEQHGIPFKSGAQRLLDCLDNKKIPYGLATTTERRDVDEILSFAGIRDRFSTTVCGDEVVNGKPDPEIYLKAAENLGVSVNQTLVFEDSSPGINSAVTAGARVIWIPDIQHIPENVRERCYAEIGSLDAVCDRLGELVR</sequence>
<comment type="caution">
    <text evidence="1">The sequence shown here is derived from an EMBL/GenBank/DDBJ whole genome shotgun (WGS) entry which is preliminary data.</text>
</comment>
<dbReference type="Gene3D" id="1.10.150.240">
    <property type="entry name" value="Putative phosphatase, domain 2"/>
    <property type="match status" value="1"/>
</dbReference>
<dbReference type="CDD" id="cd07505">
    <property type="entry name" value="HAD_BPGM-like"/>
    <property type="match status" value="1"/>
</dbReference>
<dbReference type="SFLD" id="SFLDG01129">
    <property type="entry name" value="C1.5:_HAD__Beta-PGM__Phosphata"/>
    <property type="match status" value="1"/>
</dbReference>
<name>A0AAJ1IEN3_9SPIO</name>
<dbReference type="PRINTS" id="PR00413">
    <property type="entry name" value="HADHALOGNASE"/>
</dbReference>
<dbReference type="PANTHER" id="PTHR18901:SF38">
    <property type="entry name" value="PSEUDOURIDINE-5'-PHOSPHATASE"/>
    <property type="match status" value="1"/>
</dbReference>
<dbReference type="PANTHER" id="PTHR18901">
    <property type="entry name" value="2-DEOXYGLUCOSE-6-PHOSPHATE PHOSPHATASE 2"/>
    <property type="match status" value="1"/>
</dbReference>
<evidence type="ECO:0000313" key="2">
    <source>
        <dbReference type="Proteomes" id="UP001221217"/>
    </source>
</evidence>
<protein>
    <submittedName>
        <fullName evidence="1">HAD family phosphatase</fullName>
    </submittedName>
</protein>
<evidence type="ECO:0000313" key="1">
    <source>
        <dbReference type="EMBL" id="MDC7226433.1"/>
    </source>
</evidence>
<dbReference type="InterPro" id="IPR041492">
    <property type="entry name" value="HAD_2"/>
</dbReference>
<dbReference type="InterPro" id="IPR036412">
    <property type="entry name" value="HAD-like_sf"/>
</dbReference>
<dbReference type="AlphaFoldDB" id="A0AAJ1IEN3"/>